<keyword evidence="7" id="KW-1133">Transmembrane helix</keyword>
<dbReference type="InterPro" id="IPR013128">
    <property type="entry name" value="Peptidase_C1A"/>
</dbReference>
<sequence>MKYEHTSLKKNLLMEVPLSHFVFNGLDFLFALLCKFNYLKILLLSIMQLMLIFCLFVAAASYSLPFTSELDEHWGHFKNVYSKTYTSAEEARRRLVWEERVTSIVHHNLRADAGLHSFRRGLNKYSDLTHAEYIEILNGFKARNSFLERNASTWLPLSNVDIPEQVDWRHDGLVTPVKDQQSCGSCWAFSTTGSLEGQHKKKTGTLVSLSEQNLIDCNTENNGCHGGVMDAAFEFIKSEKGIDTEESYPYEGAQNSCTFKSSRVGATCTGHVDIPSGDEEALKHAVATVGPISVAIDAHHESFHDYKVGVYDEAECGNGISDLTHAVLVVGYGTEEGKDYWLVKNSWGESFGVNGYIKMSRNKNNQCGIATMASYPLV</sequence>
<evidence type="ECO:0000313" key="10">
    <source>
        <dbReference type="EMBL" id="GFQ98653.1"/>
    </source>
</evidence>
<dbReference type="PANTHER" id="PTHR12411">
    <property type="entry name" value="CYSTEINE PROTEASE FAMILY C1-RELATED"/>
    <property type="match status" value="1"/>
</dbReference>
<evidence type="ECO:0000256" key="2">
    <source>
        <dbReference type="ARBA" id="ARBA00022670"/>
    </source>
</evidence>
<dbReference type="InterPro" id="IPR000668">
    <property type="entry name" value="Peptidase_C1A_C"/>
</dbReference>
<evidence type="ECO:0000256" key="4">
    <source>
        <dbReference type="ARBA" id="ARBA00022807"/>
    </source>
</evidence>
<comment type="caution">
    <text evidence="10">The sequence shown here is derived from an EMBL/GenBank/DDBJ whole genome shotgun (WGS) entry which is preliminary data.</text>
</comment>
<feature type="domain" description="Cathepsin propeptide inhibitor" evidence="9">
    <location>
        <begin position="74"/>
        <end position="133"/>
    </location>
</feature>
<gene>
    <name evidence="10" type="ORF">TNCT_466581</name>
</gene>
<dbReference type="InterPro" id="IPR025660">
    <property type="entry name" value="Pept_his_AS"/>
</dbReference>
<feature type="transmembrane region" description="Helical" evidence="7">
    <location>
        <begin position="41"/>
        <end position="62"/>
    </location>
</feature>
<dbReference type="PROSITE" id="PS00139">
    <property type="entry name" value="THIOL_PROTEASE_CYS"/>
    <property type="match status" value="1"/>
</dbReference>
<dbReference type="FunFam" id="3.90.70.10:FF:000006">
    <property type="entry name" value="Cathepsin S"/>
    <property type="match status" value="1"/>
</dbReference>
<evidence type="ECO:0000256" key="3">
    <source>
        <dbReference type="ARBA" id="ARBA00022801"/>
    </source>
</evidence>
<evidence type="ECO:0000256" key="1">
    <source>
        <dbReference type="ARBA" id="ARBA00008455"/>
    </source>
</evidence>
<dbReference type="GO" id="GO:0008234">
    <property type="term" value="F:cysteine-type peptidase activity"/>
    <property type="evidence" value="ECO:0007669"/>
    <property type="project" value="UniProtKB-KW"/>
</dbReference>
<dbReference type="OrthoDB" id="65740at2759"/>
<dbReference type="SUPFAM" id="SSF54001">
    <property type="entry name" value="Cysteine proteinases"/>
    <property type="match status" value="1"/>
</dbReference>
<evidence type="ECO:0000259" key="9">
    <source>
        <dbReference type="SMART" id="SM00848"/>
    </source>
</evidence>
<dbReference type="GO" id="GO:0006508">
    <property type="term" value="P:proteolysis"/>
    <property type="evidence" value="ECO:0007669"/>
    <property type="project" value="UniProtKB-KW"/>
</dbReference>
<dbReference type="SMART" id="SM00645">
    <property type="entry name" value="Pept_C1"/>
    <property type="match status" value="1"/>
</dbReference>
<evidence type="ECO:0000259" key="8">
    <source>
        <dbReference type="SMART" id="SM00645"/>
    </source>
</evidence>
<keyword evidence="4" id="KW-0788">Thiol protease</keyword>
<dbReference type="PROSITE" id="PS00640">
    <property type="entry name" value="THIOL_PROTEASE_ASN"/>
    <property type="match status" value="1"/>
</dbReference>
<reference evidence="10" key="1">
    <citation type="submission" date="2020-07" db="EMBL/GenBank/DDBJ databases">
        <title>Multicomponent nature underlies the extraordinary mechanical properties of spider dragline silk.</title>
        <authorList>
            <person name="Kono N."/>
            <person name="Nakamura H."/>
            <person name="Mori M."/>
            <person name="Yoshida Y."/>
            <person name="Ohtoshi R."/>
            <person name="Malay A.D."/>
            <person name="Moran D.A.P."/>
            <person name="Tomita M."/>
            <person name="Numata K."/>
            <person name="Arakawa K."/>
        </authorList>
    </citation>
    <scope>NUCLEOTIDE SEQUENCE</scope>
</reference>
<dbReference type="PRINTS" id="PR00705">
    <property type="entry name" value="PAPAIN"/>
</dbReference>
<dbReference type="Gene3D" id="3.90.70.10">
    <property type="entry name" value="Cysteine proteinases"/>
    <property type="match status" value="1"/>
</dbReference>
<dbReference type="EMBL" id="BMAO01005054">
    <property type="protein sequence ID" value="GFQ98653.1"/>
    <property type="molecule type" value="Genomic_DNA"/>
</dbReference>
<dbReference type="InterPro" id="IPR025661">
    <property type="entry name" value="Pept_asp_AS"/>
</dbReference>
<organism evidence="10 11">
    <name type="scientific">Trichonephila clavata</name>
    <name type="common">Joro spider</name>
    <name type="synonym">Nephila clavata</name>
    <dbReference type="NCBI Taxonomy" id="2740835"/>
    <lineage>
        <taxon>Eukaryota</taxon>
        <taxon>Metazoa</taxon>
        <taxon>Ecdysozoa</taxon>
        <taxon>Arthropoda</taxon>
        <taxon>Chelicerata</taxon>
        <taxon>Arachnida</taxon>
        <taxon>Araneae</taxon>
        <taxon>Araneomorphae</taxon>
        <taxon>Entelegynae</taxon>
        <taxon>Araneoidea</taxon>
        <taxon>Nephilidae</taxon>
        <taxon>Trichonephila</taxon>
    </lineage>
</organism>
<keyword evidence="5" id="KW-0865">Zymogen</keyword>
<evidence type="ECO:0000313" key="11">
    <source>
        <dbReference type="Proteomes" id="UP000887116"/>
    </source>
</evidence>
<keyword evidence="3" id="KW-0378">Hydrolase</keyword>
<keyword evidence="2" id="KW-0645">Protease</keyword>
<keyword evidence="6" id="KW-1015">Disulfide bond</keyword>
<dbReference type="PROSITE" id="PS00639">
    <property type="entry name" value="THIOL_PROTEASE_HIS"/>
    <property type="match status" value="1"/>
</dbReference>
<keyword evidence="7" id="KW-0472">Membrane</keyword>
<dbReference type="CDD" id="cd02248">
    <property type="entry name" value="Peptidase_C1A"/>
    <property type="match status" value="1"/>
</dbReference>
<protein>
    <submittedName>
        <fullName evidence="10">Cathepsin L</fullName>
    </submittedName>
</protein>
<dbReference type="Proteomes" id="UP000887116">
    <property type="component" value="Unassembled WGS sequence"/>
</dbReference>
<evidence type="ECO:0000256" key="6">
    <source>
        <dbReference type="ARBA" id="ARBA00023157"/>
    </source>
</evidence>
<keyword evidence="11" id="KW-1185">Reference proteome</keyword>
<accession>A0A8X6H997</accession>
<dbReference type="InterPro" id="IPR000169">
    <property type="entry name" value="Pept_cys_AS"/>
</dbReference>
<evidence type="ECO:0000256" key="7">
    <source>
        <dbReference type="SAM" id="Phobius"/>
    </source>
</evidence>
<proteinExistence type="inferred from homology"/>
<dbReference type="Pfam" id="PF08246">
    <property type="entry name" value="Inhibitor_I29"/>
    <property type="match status" value="1"/>
</dbReference>
<dbReference type="InterPro" id="IPR013201">
    <property type="entry name" value="Prot_inhib_I29"/>
</dbReference>
<comment type="similarity">
    <text evidence="1">Belongs to the peptidase C1 family.</text>
</comment>
<dbReference type="Pfam" id="PF00112">
    <property type="entry name" value="Peptidase_C1"/>
    <property type="match status" value="1"/>
</dbReference>
<feature type="domain" description="Peptidase C1A papain C-terminal" evidence="8">
    <location>
        <begin position="162"/>
        <end position="377"/>
    </location>
</feature>
<dbReference type="AlphaFoldDB" id="A0A8X6H997"/>
<keyword evidence="7" id="KW-0812">Transmembrane</keyword>
<dbReference type="SMART" id="SM00848">
    <property type="entry name" value="Inhibitor_I29"/>
    <property type="match status" value="1"/>
</dbReference>
<dbReference type="InterPro" id="IPR038765">
    <property type="entry name" value="Papain-like_cys_pep_sf"/>
</dbReference>
<dbReference type="InterPro" id="IPR039417">
    <property type="entry name" value="Peptidase_C1A_papain-like"/>
</dbReference>
<name>A0A8X6H997_TRICU</name>
<evidence type="ECO:0000256" key="5">
    <source>
        <dbReference type="ARBA" id="ARBA00023145"/>
    </source>
</evidence>